<feature type="domain" description="Glycoprotein hormone subunit beta" evidence="7">
    <location>
        <begin position="89"/>
        <end position="188"/>
    </location>
</feature>
<dbReference type="Gene3D" id="2.10.90.10">
    <property type="entry name" value="Cystine-knot cytokines"/>
    <property type="match status" value="1"/>
</dbReference>
<dbReference type="PANTHER" id="PTHR11515:SF11">
    <property type="entry name" value="LUTROPIN SUBUNIT BETA"/>
    <property type="match status" value="1"/>
</dbReference>
<reference evidence="8 9" key="1">
    <citation type="journal article" date="2008" name="Nature">
        <title>Genome analysis of the platypus reveals unique signatures of evolution.</title>
        <authorList>
            <person name="Warren W.C."/>
            <person name="Hillier L.W."/>
            <person name="Marshall Graves J.A."/>
            <person name="Birney E."/>
            <person name="Ponting C.P."/>
            <person name="Grutzner F."/>
            <person name="Belov K."/>
            <person name="Miller W."/>
            <person name="Clarke L."/>
            <person name="Chinwalla A.T."/>
            <person name="Yang S.P."/>
            <person name="Heger A."/>
            <person name="Locke D.P."/>
            <person name="Miethke P."/>
            <person name="Waters P.D."/>
            <person name="Veyrunes F."/>
            <person name="Fulton L."/>
            <person name="Fulton B."/>
            <person name="Graves T."/>
            <person name="Wallis J."/>
            <person name="Puente X.S."/>
            <person name="Lopez-Otin C."/>
            <person name="Ordonez G.R."/>
            <person name="Eichler E.E."/>
            <person name="Chen L."/>
            <person name="Cheng Z."/>
            <person name="Deakin J.E."/>
            <person name="Alsop A."/>
            <person name="Thompson K."/>
            <person name="Kirby P."/>
            <person name="Papenfuss A.T."/>
            <person name="Wakefield M.J."/>
            <person name="Olender T."/>
            <person name="Lancet D."/>
            <person name="Huttley G.A."/>
            <person name="Smit A.F."/>
            <person name="Pask A."/>
            <person name="Temple-Smith P."/>
            <person name="Batzer M.A."/>
            <person name="Walker J.A."/>
            <person name="Konkel M.K."/>
            <person name="Harris R.S."/>
            <person name="Whittington C.M."/>
            <person name="Wong E.S."/>
            <person name="Gemmell N.J."/>
            <person name="Buschiazzo E."/>
            <person name="Vargas Jentzsch I.M."/>
            <person name="Merkel A."/>
            <person name="Schmitz J."/>
            <person name="Zemann A."/>
            <person name="Churakov G."/>
            <person name="Kriegs J.O."/>
            <person name="Brosius J."/>
            <person name="Murchison E.P."/>
            <person name="Sachidanandam R."/>
            <person name="Smith C."/>
            <person name="Hannon G.J."/>
            <person name="Tsend-Ayush E."/>
            <person name="McMillan D."/>
            <person name="Attenborough R."/>
            <person name="Rens W."/>
            <person name="Ferguson-Smith M."/>
            <person name="Lefevre C.M."/>
            <person name="Sharp J.A."/>
            <person name="Nicholas K.R."/>
            <person name="Ray D.A."/>
            <person name="Kube M."/>
            <person name="Reinhardt R."/>
            <person name="Pringle T.H."/>
            <person name="Taylor J."/>
            <person name="Jones R.C."/>
            <person name="Nixon B."/>
            <person name="Dacheux J.L."/>
            <person name="Niwa H."/>
            <person name="Sekita Y."/>
            <person name="Huang X."/>
            <person name="Stark A."/>
            <person name="Kheradpour P."/>
            <person name="Kellis M."/>
            <person name="Flicek P."/>
            <person name="Chen Y."/>
            <person name="Webber C."/>
            <person name="Hardison R."/>
            <person name="Nelson J."/>
            <person name="Hallsworth-Pepin K."/>
            <person name="Delehaunty K."/>
            <person name="Markovic C."/>
            <person name="Minx P."/>
            <person name="Feng Y."/>
            <person name="Kremitzki C."/>
            <person name="Mitreva M."/>
            <person name="Glasscock J."/>
            <person name="Wylie T."/>
            <person name="Wohldmann P."/>
            <person name="Thiru P."/>
            <person name="Nhan M.N."/>
            <person name="Pohl C.S."/>
            <person name="Smith S.M."/>
            <person name="Hou S."/>
            <person name="Nefedov M."/>
            <person name="de Jong P.J."/>
            <person name="Renfree M.B."/>
            <person name="Mardis E.R."/>
            <person name="Wilson R.K."/>
        </authorList>
    </citation>
    <scope>NUCLEOTIDE SEQUENCE [LARGE SCALE GENOMIC DNA]</scope>
    <source>
        <strain evidence="8 9">Glennie</strain>
    </source>
</reference>
<comment type="subcellular location">
    <subcellularLocation>
        <location evidence="1">Secreted</location>
    </subcellularLocation>
</comment>
<dbReference type="Bgee" id="ENSOANG00000049948">
    <property type="expression patterns" value="Expressed in endometrium and 2 other cell types or tissues"/>
</dbReference>
<dbReference type="GO" id="GO:0007186">
    <property type="term" value="P:G protein-coupled receptor signaling pathway"/>
    <property type="evidence" value="ECO:0000318"/>
    <property type="project" value="GO_Central"/>
</dbReference>
<dbReference type="GeneTree" id="ENSGT00940000161285"/>
<dbReference type="OMA" id="CTYGRLR"/>
<protein>
    <recommendedName>
        <fullName evidence="7">Glycoprotein hormone subunit beta domain-containing protein</fullName>
    </recommendedName>
</protein>
<dbReference type="InterPro" id="IPR029034">
    <property type="entry name" value="Cystine-knot_cytokine"/>
</dbReference>
<dbReference type="Proteomes" id="UP000002279">
    <property type="component" value="Chromosome 10"/>
</dbReference>
<evidence type="ECO:0000256" key="4">
    <source>
        <dbReference type="ARBA" id="ARBA00022702"/>
    </source>
</evidence>
<dbReference type="FunFam" id="2.10.90.10:FF:000007">
    <property type="entry name" value="Luteinizing hormone beta subunit"/>
    <property type="match status" value="1"/>
</dbReference>
<reference evidence="8" key="3">
    <citation type="submission" date="2025-09" db="UniProtKB">
        <authorList>
            <consortium name="Ensembl"/>
        </authorList>
    </citation>
    <scope>IDENTIFICATION</scope>
    <source>
        <strain evidence="8">Glennie</strain>
    </source>
</reference>
<dbReference type="InterPro" id="IPR006208">
    <property type="entry name" value="Glyco_hormone_CN"/>
</dbReference>
<dbReference type="InterPro" id="IPR001545">
    <property type="entry name" value="Gonadotropin_bsu"/>
</dbReference>
<dbReference type="PROSITE" id="PS00261">
    <property type="entry name" value="GLYCO_HORMONE_BETA_1"/>
    <property type="match status" value="1"/>
</dbReference>
<dbReference type="InterPro" id="IPR018245">
    <property type="entry name" value="Gonadotropin_bsu_CS"/>
</dbReference>
<dbReference type="FunCoup" id="A0A6I8NHG6">
    <property type="interactions" value="687"/>
</dbReference>
<evidence type="ECO:0000256" key="1">
    <source>
        <dbReference type="ARBA" id="ARBA00004613"/>
    </source>
</evidence>
<dbReference type="GO" id="GO:0005179">
    <property type="term" value="F:hormone activity"/>
    <property type="evidence" value="ECO:0007669"/>
    <property type="project" value="UniProtKB-KW"/>
</dbReference>
<evidence type="ECO:0000256" key="6">
    <source>
        <dbReference type="ARBA" id="ARBA00023180"/>
    </source>
</evidence>
<dbReference type="GO" id="GO:0005737">
    <property type="term" value="C:cytoplasm"/>
    <property type="evidence" value="ECO:0000318"/>
    <property type="project" value="GO_Central"/>
</dbReference>
<dbReference type="InParanoid" id="A0A6I8NHG6"/>
<name>A0A6I8NHG6_ORNAN</name>
<gene>
    <name evidence="8" type="primary">LOC114814557</name>
</gene>
<sequence length="201" mass="21689">MEPHLVSCCRVVPAPHLPPVPGPPKTPLWEGVGVRAEGRRGWRRGRGQQKGKLTVGPQGLSLLLLFLLPPLLPAGDPGEPGEPGLRGGPYCRLVNATVAAEHEACPVCITFTTTICAGFCMSKMPVLPNPRYRPVQEVCTYGRLRYGSLRLPGCPPGVDPVVSFPVALSCHCDQCQLGSSDCTSRVQHHRLDFCSAPRLRL</sequence>
<dbReference type="AlphaFoldDB" id="A0A6I8NHG6"/>
<dbReference type="GO" id="GO:0005615">
    <property type="term" value="C:extracellular space"/>
    <property type="evidence" value="ECO:0000318"/>
    <property type="project" value="GO_Central"/>
</dbReference>
<keyword evidence="4" id="KW-0372">Hormone</keyword>
<keyword evidence="3" id="KW-0964">Secreted</keyword>
<accession>A0A6I8NHG6</accession>
<keyword evidence="5" id="KW-1015">Disulfide bond</keyword>
<evidence type="ECO:0000259" key="7">
    <source>
        <dbReference type="Pfam" id="PF00007"/>
    </source>
</evidence>
<keyword evidence="9" id="KW-1185">Reference proteome</keyword>
<evidence type="ECO:0000256" key="3">
    <source>
        <dbReference type="ARBA" id="ARBA00022525"/>
    </source>
</evidence>
<evidence type="ECO:0000313" key="9">
    <source>
        <dbReference type="Proteomes" id="UP000002279"/>
    </source>
</evidence>
<organism evidence="8 9">
    <name type="scientific">Ornithorhynchus anatinus</name>
    <name type="common">Duckbill platypus</name>
    <dbReference type="NCBI Taxonomy" id="9258"/>
    <lineage>
        <taxon>Eukaryota</taxon>
        <taxon>Metazoa</taxon>
        <taxon>Chordata</taxon>
        <taxon>Craniata</taxon>
        <taxon>Vertebrata</taxon>
        <taxon>Euteleostomi</taxon>
        <taxon>Mammalia</taxon>
        <taxon>Monotremata</taxon>
        <taxon>Ornithorhynchidae</taxon>
        <taxon>Ornithorhynchus</taxon>
    </lineage>
</organism>
<keyword evidence="6" id="KW-0325">Glycoprotein</keyword>
<reference evidence="8" key="2">
    <citation type="submission" date="2025-08" db="UniProtKB">
        <authorList>
            <consortium name="Ensembl"/>
        </authorList>
    </citation>
    <scope>IDENTIFICATION</scope>
    <source>
        <strain evidence="8">Glennie</strain>
    </source>
</reference>
<dbReference type="Pfam" id="PF00007">
    <property type="entry name" value="Cys_knot"/>
    <property type="match status" value="1"/>
</dbReference>
<dbReference type="SUPFAM" id="SSF57501">
    <property type="entry name" value="Cystine-knot cytokines"/>
    <property type="match status" value="1"/>
</dbReference>
<dbReference type="CDD" id="cd00069">
    <property type="entry name" value="GHB_like"/>
    <property type="match status" value="1"/>
</dbReference>
<dbReference type="Ensembl" id="ENSOANT00000048044.1">
    <property type="protein sequence ID" value="ENSOANP00000040542.1"/>
    <property type="gene ID" value="ENSOANG00000049948.1"/>
</dbReference>
<comment type="similarity">
    <text evidence="2">Belongs to the glycoprotein hormones subunit beta family.</text>
</comment>
<evidence type="ECO:0000256" key="2">
    <source>
        <dbReference type="ARBA" id="ARBA00006552"/>
    </source>
</evidence>
<proteinExistence type="inferred from homology"/>
<evidence type="ECO:0000256" key="5">
    <source>
        <dbReference type="ARBA" id="ARBA00023157"/>
    </source>
</evidence>
<evidence type="ECO:0000313" key="8">
    <source>
        <dbReference type="Ensembl" id="ENSOANP00000040542.1"/>
    </source>
</evidence>
<dbReference type="PANTHER" id="PTHR11515">
    <property type="entry name" value="GLYCOPROTEIN HORMONE BETA CHAIN"/>
    <property type="match status" value="1"/>
</dbReference>
<dbReference type="SMART" id="SM00068">
    <property type="entry name" value="GHB"/>
    <property type="match status" value="1"/>
</dbReference>